<evidence type="ECO:0000313" key="1">
    <source>
        <dbReference type="EMBL" id="PBK79172.1"/>
    </source>
</evidence>
<organism evidence="1 2">
    <name type="scientific">Armillaria gallica</name>
    <name type="common">Bulbous honey fungus</name>
    <name type="synonym">Armillaria bulbosa</name>
    <dbReference type="NCBI Taxonomy" id="47427"/>
    <lineage>
        <taxon>Eukaryota</taxon>
        <taxon>Fungi</taxon>
        <taxon>Dikarya</taxon>
        <taxon>Basidiomycota</taxon>
        <taxon>Agaricomycotina</taxon>
        <taxon>Agaricomycetes</taxon>
        <taxon>Agaricomycetidae</taxon>
        <taxon>Agaricales</taxon>
        <taxon>Marasmiineae</taxon>
        <taxon>Physalacriaceae</taxon>
        <taxon>Armillaria</taxon>
    </lineage>
</organism>
<sequence length="108" mass="12263">MVIINLANFSIVVTFADQAERELGRLNILVRNTSMATREYEQVEGWKRILRANNLVLGLLAIRMIPKMLETACKHSAVQRLVIVANDMHYWTTIEKNVIAGPSIITKL</sequence>
<dbReference type="SUPFAM" id="SSF51735">
    <property type="entry name" value="NAD(P)-binding Rossmann-fold domains"/>
    <property type="match status" value="1"/>
</dbReference>
<accession>A0A2H3CJ09</accession>
<dbReference type="OrthoDB" id="542013at2759"/>
<dbReference type="Proteomes" id="UP000217790">
    <property type="component" value="Unassembled WGS sequence"/>
</dbReference>
<evidence type="ECO:0000313" key="2">
    <source>
        <dbReference type="Proteomes" id="UP000217790"/>
    </source>
</evidence>
<proteinExistence type="predicted"/>
<dbReference type="STRING" id="47427.A0A2H3CJ09"/>
<dbReference type="EMBL" id="KZ293803">
    <property type="protein sequence ID" value="PBK79172.1"/>
    <property type="molecule type" value="Genomic_DNA"/>
</dbReference>
<dbReference type="Gene3D" id="3.40.50.720">
    <property type="entry name" value="NAD(P)-binding Rossmann-like Domain"/>
    <property type="match status" value="1"/>
</dbReference>
<dbReference type="InParanoid" id="A0A2H3CJ09"/>
<dbReference type="InterPro" id="IPR036291">
    <property type="entry name" value="NAD(P)-bd_dom_sf"/>
</dbReference>
<name>A0A2H3CJ09_ARMGA</name>
<reference evidence="2" key="1">
    <citation type="journal article" date="2017" name="Nat. Ecol. Evol.">
        <title>Genome expansion and lineage-specific genetic innovations in the forest pathogenic fungi Armillaria.</title>
        <authorList>
            <person name="Sipos G."/>
            <person name="Prasanna A.N."/>
            <person name="Walter M.C."/>
            <person name="O'Connor E."/>
            <person name="Balint B."/>
            <person name="Krizsan K."/>
            <person name="Kiss B."/>
            <person name="Hess J."/>
            <person name="Varga T."/>
            <person name="Slot J."/>
            <person name="Riley R."/>
            <person name="Boka B."/>
            <person name="Rigling D."/>
            <person name="Barry K."/>
            <person name="Lee J."/>
            <person name="Mihaltcheva S."/>
            <person name="LaButti K."/>
            <person name="Lipzen A."/>
            <person name="Waldron R."/>
            <person name="Moloney N.M."/>
            <person name="Sperisen C."/>
            <person name="Kredics L."/>
            <person name="Vagvoelgyi C."/>
            <person name="Patrignani A."/>
            <person name="Fitzpatrick D."/>
            <person name="Nagy I."/>
            <person name="Doyle S."/>
            <person name="Anderson J.B."/>
            <person name="Grigoriev I.V."/>
            <person name="Gueldener U."/>
            <person name="Muensterkoetter M."/>
            <person name="Nagy L.G."/>
        </authorList>
    </citation>
    <scope>NUCLEOTIDE SEQUENCE [LARGE SCALE GENOMIC DNA]</scope>
    <source>
        <strain evidence="2">Ar21-2</strain>
    </source>
</reference>
<gene>
    <name evidence="1" type="ORF">ARMGADRAFT_184871</name>
</gene>
<protein>
    <submittedName>
        <fullName evidence="1">Uncharacterized protein</fullName>
    </submittedName>
</protein>
<keyword evidence="2" id="KW-1185">Reference proteome</keyword>
<dbReference type="AlphaFoldDB" id="A0A2H3CJ09"/>